<dbReference type="Proteomes" id="UP000572212">
    <property type="component" value="Unassembled WGS sequence"/>
</dbReference>
<keyword evidence="10" id="KW-1185">Reference proteome</keyword>
<dbReference type="PRINTS" id="PR01036">
    <property type="entry name" value="TCRTETB"/>
</dbReference>
<evidence type="ECO:0000256" key="4">
    <source>
        <dbReference type="ARBA" id="ARBA00022692"/>
    </source>
</evidence>
<feature type="transmembrane region" description="Helical" evidence="7">
    <location>
        <begin position="166"/>
        <end position="185"/>
    </location>
</feature>
<comment type="caution">
    <text evidence="9">The sequence shown here is derived from an EMBL/GenBank/DDBJ whole genome shotgun (WGS) entry which is preliminary data.</text>
</comment>
<evidence type="ECO:0000313" key="9">
    <source>
        <dbReference type="EMBL" id="MBB6513193.1"/>
    </source>
</evidence>
<dbReference type="GO" id="GO:0005886">
    <property type="term" value="C:plasma membrane"/>
    <property type="evidence" value="ECO:0007669"/>
    <property type="project" value="UniProtKB-SubCell"/>
</dbReference>
<feature type="transmembrane region" description="Helical" evidence="7">
    <location>
        <begin position="12"/>
        <end position="33"/>
    </location>
</feature>
<evidence type="ECO:0000256" key="2">
    <source>
        <dbReference type="ARBA" id="ARBA00022448"/>
    </source>
</evidence>
<dbReference type="InterPro" id="IPR036259">
    <property type="entry name" value="MFS_trans_sf"/>
</dbReference>
<feature type="transmembrane region" description="Helical" evidence="7">
    <location>
        <begin position="263"/>
        <end position="286"/>
    </location>
</feature>
<evidence type="ECO:0000256" key="1">
    <source>
        <dbReference type="ARBA" id="ARBA00004651"/>
    </source>
</evidence>
<sequence>MVAKETKRPLVLLSLMLAMFMAAIEGTIVATAIPNIVADLGGFSLYSWVFSSFLLMQAVTTMFYGKLADIFGRKPIFIIGITIFLIGSFLCGLAPTMGWLIFFRFVQGFGAGAMQPIVTTIVGDMYTLEERAKVQGYLSSVWGISSVSGPLIGGLIVQYVDWAWIFWMNIPLGILGLIGVIVFFHEKVDREKQTIDYGGSALFFIAISALIIVFIQAGTAWNWLSTPVLTLILVFIVATLLFLRHERNHPAPMMPLYLWKNKLMVIANSATFLAGMIILGLSSFLPTYVQAVMGMSPIIAGFTLSTMSIGWPIAATAAGHLIIKIGFRKTAILGGTCLLLGSSLFLLLDAEKGPIFAGISSFIIGIGMGLANTSFIVSIQNSVGWKERGIATSLNMFMRIIGSAVGAALLGGILNTTLMNYLNNKNMDTSLSNTEILLDETMRQSLPVQTIIDLQTGLSEAIHMVFTVLFIIGLATFVILLFFPAIKIKKSDE</sequence>
<feature type="transmembrane region" description="Helical" evidence="7">
    <location>
        <begin position="45"/>
        <end position="64"/>
    </location>
</feature>
<dbReference type="AlphaFoldDB" id="A0A841RNL3"/>
<dbReference type="EMBL" id="JACHON010000009">
    <property type="protein sequence ID" value="MBB6513193.1"/>
    <property type="molecule type" value="Genomic_DNA"/>
</dbReference>
<feature type="transmembrane region" description="Helical" evidence="7">
    <location>
        <begin position="108"/>
        <end position="128"/>
    </location>
</feature>
<keyword evidence="5 7" id="KW-1133">Transmembrane helix</keyword>
<organism evidence="9 10">
    <name type="scientific">Gracilibacillus halotolerans</name>
    <dbReference type="NCBI Taxonomy" id="74386"/>
    <lineage>
        <taxon>Bacteria</taxon>
        <taxon>Bacillati</taxon>
        <taxon>Bacillota</taxon>
        <taxon>Bacilli</taxon>
        <taxon>Bacillales</taxon>
        <taxon>Bacillaceae</taxon>
        <taxon>Gracilibacillus</taxon>
    </lineage>
</organism>
<feature type="transmembrane region" description="Helical" evidence="7">
    <location>
        <begin position="461"/>
        <end position="483"/>
    </location>
</feature>
<reference evidence="9 10" key="1">
    <citation type="submission" date="2020-08" db="EMBL/GenBank/DDBJ databases">
        <title>Genomic Encyclopedia of Type Strains, Phase IV (KMG-IV): sequencing the most valuable type-strain genomes for metagenomic binning, comparative biology and taxonomic classification.</title>
        <authorList>
            <person name="Goeker M."/>
        </authorList>
    </citation>
    <scope>NUCLEOTIDE SEQUENCE [LARGE SCALE GENOMIC DNA]</scope>
    <source>
        <strain evidence="9 10">DSM 11805</strain>
    </source>
</reference>
<feature type="transmembrane region" description="Helical" evidence="7">
    <location>
        <begin position="140"/>
        <end position="160"/>
    </location>
</feature>
<evidence type="ECO:0000256" key="3">
    <source>
        <dbReference type="ARBA" id="ARBA00022475"/>
    </source>
</evidence>
<dbReference type="InterPro" id="IPR011701">
    <property type="entry name" value="MFS"/>
</dbReference>
<feature type="transmembrane region" description="Helical" evidence="7">
    <location>
        <begin position="197"/>
        <end position="217"/>
    </location>
</feature>
<feature type="domain" description="Major facilitator superfamily (MFS) profile" evidence="8">
    <location>
        <begin position="11"/>
        <end position="487"/>
    </location>
</feature>
<dbReference type="GO" id="GO:0022857">
    <property type="term" value="F:transmembrane transporter activity"/>
    <property type="evidence" value="ECO:0007669"/>
    <property type="project" value="InterPro"/>
</dbReference>
<keyword evidence="2" id="KW-0813">Transport</keyword>
<protein>
    <submittedName>
        <fullName evidence="9">EmrB/QacA subfamily drug resistance transporter</fullName>
    </submittedName>
</protein>
<evidence type="ECO:0000256" key="6">
    <source>
        <dbReference type="ARBA" id="ARBA00023136"/>
    </source>
</evidence>
<feature type="transmembrane region" description="Helical" evidence="7">
    <location>
        <begin position="223"/>
        <end position="243"/>
    </location>
</feature>
<feature type="transmembrane region" description="Helical" evidence="7">
    <location>
        <begin position="330"/>
        <end position="348"/>
    </location>
</feature>
<dbReference type="SUPFAM" id="SSF103473">
    <property type="entry name" value="MFS general substrate transporter"/>
    <property type="match status" value="1"/>
</dbReference>
<accession>A0A841RNL3</accession>
<keyword evidence="6 7" id="KW-0472">Membrane</keyword>
<dbReference type="InterPro" id="IPR020846">
    <property type="entry name" value="MFS_dom"/>
</dbReference>
<feature type="transmembrane region" description="Helical" evidence="7">
    <location>
        <begin position="298"/>
        <end position="323"/>
    </location>
</feature>
<comment type="subcellular location">
    <subcellularLocation>
        <location evidence="1">Cell membrane</location>
        <topology evidence="1">Multi-pass membrane protein</topology>
    </subcellularLocation>
</comment>
<feature type="transmembrane region" description="Helical" evidence="7">
    <location>
        <begin position="76"/>
        <end position="102"/>
    </location>
</feature>
<dbReference type="CDD" id="cd17502">
    <property type="entry name" value="MFS_Azr1_MDR_like"/>
    <property type="match status" value="1"/>
</dbReference>
<evidence type="ECO:0000313" key="10">
    <source>
        <dbReference type="Proteomes" id="UP000572212"/>
    </source>
</evidence>
<dbReference type="PANTHER" id="PTHR23501">
    <property type="entry name" value="MAJOR FACILITATOR SUPERFAMILY"/>
    <property type="match status" value="1"/>
</dbReference>
<feature type="transmembrane region" description="Helical" evidence="7">
    <location>
        <begin position="400"/>
        <end position="422"/>
    </location>
</feature>
<proteinExistence type="predicted"/>
<dbReference type="PANTHER" id="PTHR23501:SF191">
    <property type="entry name" value="VACUOLAR BASIC AMINO ACID TRANSPORTER 4"/>
    <property type="match status" value="1"/>
</dbReference>
<dbReference type="Gene3D" id="1.20.1720.10">
    <property type="entry name" value="Multidrug resistance protein D"/>
    <property type="match status" value="1"/>
</dbReference>
<keyword evidence="4 7" id="KW-0812">Transmembrane</keyword>
<feature type="transmembrane region" description="Helical" evidence="7">
    <location>
        <begin position="354"/>
        <end position="379"/>
    </location>
</feature>
<dbReference type="FunFam" id="1.20.1720.10:FF:000004">
    <property type="entry name" value="EmrB/QacA family drug resistance transporter"/>
    <property type="match status" value="1"/>
</dbReference>
<dbReference type="Gene3D" id="1.20.1250.20">
    <property type="entry name" value="MFS general substrate transporter like domains"/>
    <property type="match status" value="1"/>
</dbReference>
<gene>
    <name evidence="9" type="ORF">GGQ92_001997</name>
</gene>
<keyword evidence="3" id="KW-1003">Cell membrane</keyword>
<evidence type="ECO:0000256" key="5">
    <source>
        <dbReference type="ARBA" id="ARBA00022989"/>
    </source>
</evidence>
<dbReference type="RefSeq" id="WP_184247938.1">
    <property type="nucleotide sequence ID" value="NZ_BAAACU010000055.1"/>
</dbReference>
<name>A0A841RNL3_9BACI</name>
<evidence type="ECO:0000256" key="7">
    <source>
        <dbReference type="SAM" id="Phobius"/>
    </source>
</evidence>
<evidence type="ECO:0000259" key="8">
    <source>
        <dbReference type="PROSITE" id="PS50850"/>
    </source>
</evidence>
<dbReference type="Pfam" id="PF07690">
    <property type="entry name" value="MFS_1"/>
    <property type="match status" value="1"/>
</dbReference>
<dbReference type="PROSITE" id="PS50850">
    <property type="entry name" value="MFS"/>
    <property type="match status" value="1"/>
</dbReference>